<dbReference type="SMR" id="A0A8T3B6A7"/>
<keyword evidence="1" id="KW-0812">Transmembrane</keyword>
<keyword evidence="3" id="KW-1185">Reference proteome</keyword>
<keyword evidence="1" id="KW-1133">Transmembrane helix</keyword>
<protein>
    <submittedName>
        <fullName evidence="2">Uncharacterized protein</fullName>
    </submittedName>
</protein>
<gene>
    <name evidence="2" type="ORF">KFK09_013118</name>
</gene>
<name>A0A8T3B6A7_DENNO</name>
<dbReference type="AlphaFoldDB" id="A0A8T3B6A7"/>
<keyword evidence="1" id="KW-0472">Membrane</keyword>
<comment type="caution">
    <text evidence="2">The sequence shown here is derived from an EMBL/GenBank/DDBJ whole genome shotgun (WGS) entry which is preliminary data.</text>
</comment>
<evidence type="ECO:0000256" key="1">
    <source>
        <dbReference type="SAM" id="Phobius"/>
    </source>
</evidence>
<feature type="transmembrane region" description="Helical" evidence="1">
    <location>
        <begin position="6"/>
        <end position="29"/>
    </location>
</feature>
<evidence type="ECO:0000313" key="3">
    <source>
        <dbReference type="Proteomes" id="UP000829196"/>
    </source>
</evidence>
<evidence type="ECO:0000313" key="2">
    <source>
        <dbReference type="EMBL" id="KAI0507000.1"/>
    </source>
</evidence>
<dbReference type="EMBL" id="JAGYWB010000010">
    <property type="protein sequence ID" value="KAI0507000.1"/>
    <property type="molecule type" value="Genomic_DNA"/>
</dbReference>
<dbReference type="Proteomes" id="UP000829196">
    <property type="component" value="Unassembled WGS sequence"/>
</dbReference>
<proteinExistence type="predicted"/>
<accession>A0A8T3B6A7</accession>
<reference evidence="2" key="1">
    <citation type="journal article" date="2022" name="Front. Genet.">
        <title>Chromosome-Scale Assembly of the Dendrobium nobile Genome Provides Insights Into the Molecular Mechanism of the Biosynthesis of the Medicinal Active Ingredient of Dendrobium.</title>
        <authorList>
            <person name="Xu Q."/>
            <person name="Niu S.-C."/>
            <person name="Li K.-L."/>
            <person name="Zheng P.-J."/>
            <person name="Zhang X.-J."/>
            <person name="Jia Y."/>
            <person name="Liu Y."/>
            <person name="Niu Y.-X."/>
            <person name="Yu L.-H."/>
            <person name="Chen D.-F."/>
            <person name="Zhang G.-Q."/>
        </authorList>
    </citation>
    <scope>NUCLEOTIDE SEQUENCE</scope>
    <source>
        <tissue evidence="2">Leaf</tissue>
    </source>
</reference>
<organism evidence="2 3">
    <name type="scientific">Dendrobium nobile</name>
    <name type="common">Orchid</name>
    <dbReference type="NCBI Taxonomy" id="94219"/>
    <lineage>
        <taxon>Eukaryota</taxon>
        <taxon>Viridiplantae</taxon>
        <taxon>Streptophyta</taxon>
        <taxon>Embryophyta</taxon>
        <taxon>Tracheophyta</taxon>
        <taxon>Spermatophyta</taxon>
        <taxon>Magnoliopsida</taxon>
        <taxon>Liliopsida</taxon>
        <taxon>Asparagales</taxon>
        <taxon>Orchidaceae</taxon>
        <taxon>Epidendroideae</taxon>
        <taxon>Malaxideae</taxon>
        <taxon>Dendrobiinae</taxon>
        <taxon>Dendrobium</taxon>
    </lineage>
</organism>
<sequence length="68" mass="7984">MRIWSIIINVYVLFLHLLQLSISIVYKFFSKSHRILIIDSESRCFILIDRKALVFSLVQGIVYIKVLG</sequence>